<dbReference type="AlphaFoldDB" id="A0A7G6E2E2"/>
<dbReference type="Proteomes" id="UP000515847">
    <property type="component" value="Chromosome"/>
</dbReference>
<dbReference type="HAMAP" id="MF_00490">
    <property type="entry name" value="ComB"/>
    <property type="match status" value="1"/>
</dbReference>
<dbReference type="GO" id="GO:0000287">
    <property type="term" value="F:magnesium ion binding"/>
    <property type="evidence" value="ECO:0007669"/>
    <property type="project" value="UniProtKB-UniRule"/>
</dbReference>
<name>A0A7G6E2E2_THEFR</name>
<organism evidence="9 10">
    <name type="scientific">Thermanaerosceptrum fracticalcis</name>
    <dbReference type="NCBI Taxonomy" id="1712410"/>
    <lineage>
        <taxon>Bacteria</taxon>
        <taxon>Bacillati</taxon>
        <taxon>Bacillota</taxon>
        <taxon>Clostridia</taxon>
        <taxon>Eubacteriales</taxon>
        <taxon>Peptococcaceae</taxon>
        <taxon>Thermanaerosceptrum</taxon>
    </lineage>
</organism>
<dbReference type="Pfam" id="PF04029">
    <property type="entry name" value="2-ph_phosp"/>
    <property type="match status" value="1"/>
</dbReference>
<proteinExistence type="inferred from homology"/>
<evidence type="ECO:0000313" key="9">
    <source>
        <dbReference type="EMBL" id="QNB46246.1"/>
    </source>
</evidence>
<dbReference type="GO" id="GO:0050545">
    <property type="term" value="F:sulfopyruvate decarboxylase activity"/>
    <property type="evidence" value="ECO:0007669"/>
    <property type="project" value="TreeGrafter"/>
</dbReference>
<dbReference type="SUPFAM" id="SSF142823">
    <property type="entry name" value="ComB-like"/>
    <property type="match status" value="1"/>
</dbReference>
<evidence type="ECO:0000256" key="2">
    <source>
        <dbReference type="ARBA" id="ARBA00009997"/>
    </source>
</evidence>
<evidence type="ECO:0000256" key="3">
    <source>
        <dbReference type="ARBA" id="ARBA00012953"/>
    </source>
</evidence>
<dbReference type="InterPro" id="IPR036702">
    <property type="entry name" value="ComB-like_sf"/>
</dbReference>
<dbReference type="GO" id="GO:0050532">
    <property type="term" value="F:2-phosphosulfolactate phosphatase activity"/>
    <property type="evidence" value="ECO:0007669"/>
    <property type="project" value="UniProtKB-UniRule"/>
</dbReference>
<evidence type="ECO:0000256" key="8">
    <source>
        <dbReference type="HAMAP-Rule" id="MF_00490"/>
    </source>
</evidence>
<keyword evidence="5 8" id="KW-0378">Hydrolase</keyword>
<gene>
    <name evidence="8" type="primary">comB</name>
    <name evidence="9" type="ORF">BR63_07925</name>
</gene>
<comment type="catalytic activity">
    <reaction evidence="7 8">
        <text>(2R)-O-phospho-3-sulfolactate + H2O = (2R)-3-sulfolactate + phosphate</text>
        <dbReference type="Rhea" id="RHEA:23416"/>
        <dbReference type="ChEBI" id="CHEBI:15377"/>
        <dbReference type="ChEBI" id="CHEBI:15597"/>
        <dbReference type="ChEBI" id="CHEBI:43474"/>
        <dbReference type="ChEBI" id="CHEBI:58738"/>
        <dbReference type="EC" id="3.1.3.71"/>
    </reaction>
</comment>
<evidence type="ECO:0000256" key="7">
    <source>
        <dbReference type="ARBA" id="ARBA00033711"/>
    </source>
</evidence>
<dbReference type="EMBL" id="CP045798">
    <property type="protein sequence ID" value="QNB46246.1"/>
    <property type="molecule type" value="Genomic_DNA"/>
</dbReference>
<comment type="cofactor">
    <cofactor evidence="1 8">
        <name>Mg(2+)</name>
        <dbReference type="ChEBI" id="CHEBI:18420"/>
    </cofactor>
</comment>
<sequence length="260" mass="28426">MVWRRFRVEIHIGFTAQSITTQLIENKLVVILDIFRATSTITTALAHGAGAVYPVSSVEEAYRLKNIYPEALLGGEENSDKITGFDLGNSPLEYIPDLVSGRKIILCTTNGTKAICNSSGAKDIYIGSFLNASALVRKILDQNLDIYLACAGTKATYSLEDTCCAGYLIKLLSQWLTPKLSDAALGALALYQAYAENLPFHLSKSRNGQVLQAKGRWADIEYCCLRNKLAAVPIYREGIISVTGVQCPVLSLPTFVNRKP</sequence>
<protein>
    <recommendedName>
        <fullName evidence="4 8">Probable 2-phosphosulfolactate phosphatase</fullName>
        <ecNumber evidence="3 8">3.1.3.71</ecNumber>
    </recommendedName>
</protein>
<keyword evidence="10" id="KW-1185">Reference proteome</keyword>
<reference evidence="9 10" key="1">
    <citation type="journal article" date="2019" name="Front. Microbiol.">
        <title>Thermoanaerosceptrum fracticalcis gen. nov. sp. nov., a Novel Fumarate-Fermenting Microorganism From a Deep Fractured Carbonate Aquifer of the US Great Basin.</title>
        <authorList>
            <person name="Hamilton-Brehm S.D."/>
            <person name="Stewart L.E."/>
            <person name="Zavarin M."/>
            <person name="Caldwell M."/>
            <person name="Lawson P.A."/>
            <person name="Onstott T.C."/>
            <person name="Grzymski J."/>
            <person name="Neveux I."/>
            <person name="Lollar B.S."/>
            <person name="Russell C.E."/>
            <person name="Moser D.P."/>
        </authorList>
    </citation>
    <scope>NUCLEOTIDE SEQUENCE [LARGE SCALE GENOMIC DNA]</scope>
    <source>
        <strain evidence="9 10">DRI-13</strain>
    </source>
</reference>
<dbReference type="InterPro" id="IPR005238">
    <property type="entry name" value="ComB-like"/>
</dbReference>
<dbReference type="KEGG" id="tfr:BR63_07925"/>
<evidence type="ECO:0000256" key="5">
    <source>
        <dbReference type="ARBA" id="ARBA00022801"/>
    </source>
</evidence>
<dbReference type="FunFam" id="3.90.1560.10:FF:000001">
    <property type="entry name" value="Probable 2-phosphosulfolactate phosphatase"/>
    <property type="match status" value="1"/>
</dbReference>
<accession>A0A7G6E2E2</accession>
<evidence type="ECO:0000313" key="10">
    <source>
        <dbReference type="Proteomes" id="UP000515847"/>
    </source>
</evidence>
<evidence type="ECO:0000256" key="6">
    <source>
        <dbReference type="ARBA" id="ARBA00022842"/>
    </source>
</evidence>
<comment type="similarity">
    <text evidence="2 8">Belongs to the ComB family.</text>
</comment>
<keyword evidence="6 8" id="KW-0460">Magnesium</keyword>
<evidence type="ECO:0000256" key="1">
    <source>
        <dbReference type="ARBA" id="ARBA00001946"/>
    </source>
</evidence>
<dbReference type="PANTHER" id="PTHR37311">
    <property type="entry name" value="2-PHOSPHOSULFOLACTATE PHOSPHATASE-RELATED"/>
    <property type="match status" value="1"/>
</dbReference>
<evidence type="ECO:0000256" key="4">
    <source>
        <dbReference type="ARBA" id="ARBA00021948"/>
    </source>
</evidence>
<dbReference type="PANTHER" id="PTHR37311:SF1">
    <property type="entry name" value="2-PHOSPHOSULFOLACTATE PHOSPHATASE-RELATED"/>
    <property type="match status" value="1"/>
</dbReference>
<dbReference type="Gene3D" id="3.90.1560.10">
    <property type="entry name" value="ComB-like"/>
    <property type="match status" value="1"/>
</dbReference>
<dbReference type="EC" id="3.1.3.71" evidence="3 8"/>